<proteinExistence type="predicted"/>
<feature type="chain" id="PRO_5015616434" description="DUF4440 domain-containing protein" evidence="1">
    <location>
        <begin position="16"/>
        <end position="152"/>
    </location>
</feature>
<protein>
    <recommendedName>
        <fullName evidence="4">DUF4440 domain-containing protein</fullName>
    </recommendedName>
</protein>
<keyword evidence="1" id="KW-0732">Signal</keyword>
<sequence>MVALAVWLTALLALAGAQGRSLQHAREAELRGRIDAAVENLASAIQARPDSHWVHYVEAGYADHASPQDCPAQCDPAQRAAADLSRFKQSLRRSGGMAERISGAVCRGDVKKLPTAASPGCGGSGPLAIRVAWRSRQGRGWQEHADVWPLLP</sequence>
<organism evidence="2 3">
    <name type="scientific">Chromobacterium alticapitis</name>
    <dbReference type="NCBI Taxonomy" id="2073169"/>
    <lineage>
        <taxon>Bacteria</taxon>
        <taxon>Pseudomonadati</taxon>
        <taxon>Pseudomonadota</taxon>
        <taxon>Betaproteobacteria</taxon>
        <taxon>Neisseriales</taxon>
        <taxon>Chromobacteriaceae</taxon>
        <taxon>Chromobacterium</taxon>
    </lineage>
</organism>
<feature type="signal peptide" evidence="1">
    <location>
        <begin position="1"/>
        <end position="15"/>
    </location>
</feature>
<reference evidence="3" key="1">
    <citation type="submission" date="2018-02" db="EMBL/GenBank/DDBJ databases">
        <authorList>
            <person name="O'Hara-Hanley K."/>
            <person name="Soby S."/>
        </authorList>
    </citation>
    <scope>NUCLEOTIDE SEQUENCE [LARGE SCALE GENOMIC DNA]</scope>
    <source>
        <strain evidence="3">MWU14-2602</strain>
    </source>
</reference>
<dbReference type="EMBL" id="PQWB01000035">
    <property type="protein sequence ID" value="POZ62214.1"/>
    <property type="molecule type" value="Genomic_DNA"/>
</dbReference>
<comment type="caution">
    <text evidence="2">The sequence shown here is derived from an EMBL/GenBank/DDBJ whole genome shotgun (WGS) entry which is preliminary data.</text>
</comment>
<keyword evidence="3" id="KW-1185">Reference proteome</keyword>
<accession>A0A2S5DGP6</accession>
<evidence type="ECO:0000256" key="1">
    <source>
        <dbReference type="SAM" id="SignalP"/>
    </source>
</evidence>
<dbReference type="AlphaFoldDB" id="A0A2S5DGP6"/>
<name>A0A2S5DGP6_9NEIS</name>
<evidence type="ECO:0008006" key="4">
    <source>
        <dbReference type="Google" id="ProtNLM"/>
    </source>
</evidence>
<dbReference type="Proteomes" id="UP000237082">
    <property type="component" value="Unassembled WGS sequence"/>
</dbReference>
<evidence type="ECO:0000313" key="3">
    <source>
        <dbReference type="Proteomes" id="UP000237082"/>
    </source>
</evidence>
<evidence type="ECO:0000313" key="2">
    <source>
        <dbReference type="EMBL" id="POZ62214.1"/>
    </source>
</evidence>
<gene>
    <name evidence="2" type="ORF">C2I19_09615</name>
</gene>